<organism evidence="10 11">
    <name type="scientific">Aerophototrophica crusticola</name>
    <dbReference type="NCBI Taxonomy" id="1709002"/>
    <lineage>
        <taxon>Bacteria</taxon>
        <taxon>Pseudomonadati</taxon>
        <taxon>Pseudomonadota</taxon>
        <taxon>Alphaproteobacteria</taxon>
        <taxon>Rhodospirillales</taxon>
        <taxon>Rhodospirillaceae</taxon>
        <taxon>Aerophototrophica</taxon>
    </lineage>
</organism>
<keyword evidence="4 9" id="KW-0812">Transmembrane</keyword>
<dbReference type="CDD" id="cd06582">
    <property type="entry name" value="TM_PBP1_LivH_like"/>
    <property type="match status" value="1"/>
</dbReference>
<dbReference type="KEGG" id="acru:HHL28_09205"/>
<dbReference type="Pfam" id="PF02653">
    <property type="entry name" value="BPD_transp_2"/>
    <property type="match status" value="1"/>
</dbReference>
<evidence type="ECO:0000256" key="2">
    <source>
        <dbReference type="ARBA" id="ARBA00022448"/>
    </source>
</evidence>
<feature type="transmembrane region" description="Helical" evidence="9">
    <location>
        <begin position="149"/>
        <end position="168"/>
    </location>
</feature>
<sequence>MMELIGIPPQALFGQLLLGLINGAFYALLSLGLAVIFGMLGVINFAHGALYMLGAFVAWLLFQELGVGYWPALILAPLVVAAFGVVLERTMLSRIAKMDPLYGLLLTFGIALVVEGLFRHLYGVSGQPYPVPDALQGGTNLGFMYLPTYRAWVVVASLAVCLGTWYAIERTKLGSYLRAATEKPQLVQAFGVNVPLLVTGTYAAAVALAGFAGVLAAPMYQVNPLMGSNLIIVVFAVVVIGGMGSILGAVITGFGLGLVEGLTKVFYPEAANIVIFVIMAIVLLVKPAGLFGRTT</sequence>
<dbReference type="PANTHER" id="PTHR11795:SF442">
    <property type="entry name" value="ABC TRANSPORTER ATP-BINDING PROTEIN"/>
    <property type="match status" value="1"/>
</dbReference>
<keyword evidence="2" id="KW-0813">Transport</keyword>
<comment type="similarity">
    <text evidence="8">Belongs to the binding-protein-dependent transport system permease family. LivHM subfamily.</text>
</comment>
<keyword evidence="7 9" id="KW-0472">Membrane</keyword>
<dbReference type="GO" id="GO:0005886">
    <property type="term" value="C:plasma membrane"/>
    <property type="evidence" value="ECO:0007669"/>
    <property type="project" value="UniProtKB-SubCell"/>
</dbReference>
<dbReference type="EMBL" id="CP051775">
    <property type="protein sequence ID" value="QJE73243.1"/>
    <property type="molecule type" value="Genomic_DNA"/>
</dbReference>
<evidence type="ECO:0000313" key="11">
    <source>
        <dbReference type="Proteomes" id="UP000501891"/>
    </source>
</evidence>
<comment type="subcellular location">
    <subcellularLocation>
        <location evidence="1">Cell membrane</location>
        <topology evidence="1">Multi-pass membrane protein</topology>
    </subcellularLocation>
</comment>
<evidence type="ECO:0000256" key="1">
    <source>
        <dbReference type="ARBA" id="ARBA00004651"/>
    </source>
</evidence>
<evidence type="ECO:0000256" key="6">
    <source>
        <dbReference type="ARBA" id="ARBA00022989"/>
    </source>
</evidence>
<feature type="transmembrane region" description="Helical" evidence="9">
    <location>
        <begin position="100"/>
        <end position="122"/>
    </location>
</feature>
<evidence type="ECO:0000256" key="8">
    <source>
        <dbReference type="ARBA" id="ARBA00037998"/>
    </source>
</evidence>
<evidence type="ECO:0000256" key="9">
    <source>
        <dbReference type="SAM" id="Phobius"/>
    </source>
</evidence>
<name>A0A858R7S2_9PROT</name>
<evidence type="ECO:0000313" key="10">
    <source>
        <dbReference type="EMBL" id="QJE73243.1"/>
    </source>
</evidence>
<dbReference type="InterPro" id="IPR052157">
    <property type="entry name" value="BCAA_transport_permease"/>
</dbReference>
<keyword evidence="5" id="KW-0029">Amino-acid transport</keyword>
<feature type="transmembrane region" description="Helical" evidence="9">
    <location>
        <begin position="230"/>
        <end position="259"/>
    </location>
</feature>
<keyword evidence="3" id="KW-1003">Cell membrane</keyword>
<gene>
    <name evidence="10" type="ORF">HHL28_09205</name>
</gene>
<evidence type="ECO:0000256" key="7">
    <source>
        <dbReference type="ARBA" id="ARBA00023136"/>
    </source>
</evidence>
<dbReference type="AlphaFoldDB" id="A0A858R7S2"/>
<evidence type="ECO:0000256" key="4">
    <source>
        <dbReference type="ARBA" id="ARBA00022692"/>
    </source>
</evidence>
<evidence type="ECO:0000256" key="3">
    <source>
        <dbReference type="ARBA" id="ARBA00022475"/>
    </source>
</evidence>
<dbReference type="InterPro" id="IPR001851">
    <property type="entry name" value="ABC_transp_permease"/>
</dbReference>
<feature type="transmembrane region" description="Helical" evidence="9">
    <location>
        <begin position="189"/>
        <end position="218"/>
    </location>
</feature>
<dbReference type="PANTHER" id="PTHR11795">
    <property type="entry name" value="BRANCHED-CHAIN AMINO ACID TRANSPORT SYSTEM PERMEASE PROTEIN LIVH"/>
    <property type="match status" value="1"/>
</dbReference>
<dbReference type="Proteomes" id="UP000501891">
    <property type="component" value="Chromosome"/>
</dbReference>
<reference evidence="10" key="1">
    <citation type="submission" date="2020-04" db="EMBL/GenBank/DDBJ databases">
        <title>A desert anoxygenic phototrophic bacterium fixes CO2 using RubisCO under aerobic conditions.</title>
        <authorList>
            <person name="Tang K."/>
        </authorList>
    </citation>
    <scope>NUCLEOTIDE SEQUENCE [LARGE SCALE GENOMIC DNA]</scope>
    <source>
        <strain evidence="10">MIMtkB3</strain>
    </source>
</reference>
<feature type="transmembrane region" description="Helical" evidence="9">
    <location>
        <begin position="12"/>
        <end position="35"/>
    </location>
</feature>
<feature type="transmembrane region" description="Helical" evidence="9">
    <location>
        <begin position="42"/>
        <end position="62"/>
    </location>
</feature>
<dbReference type="GO" id="GO:0022857">
    <property type="term" value="F:transmembrane transporter activity"/>
    <property type="evidence" value="ECO:0007669"/>
    <property type="project" value="InterPro"/>
</dbReference>
<keyword evidence="11" id="KW-1185">Reference proteome</keyword>
<evidence type="ECO:0000256" key="5">
    <source>
        <dbReference type="ARBA" id="ARBA00022970"/>
    </source>
</evidence>
<proteinExistence type="inferred from homology"/>
<feature type="transmembrane region" description="Helical" evidence="9">
    <location>
        <begin position="271"/>
        <end position="292"/>
    </location>
</feature>
<feature type="transmembrane region" description="Helical" evidence="9">
    <location>
        <begin position="68"/>
        <end position="88"/>
    </location>
</feature>
<protein>
    <submittedName>
        <fullName evidence="10">Branched-chain amino acid ABC transporter permease</fullName>
    </submittedName>
</protein>
<keyword evidence="6 9" id="KW-1133">Transmembrane helix</keyword>
<dbReference type="GO" id="GO:0006865">
    <property type="term" value="P:amino acid transport"/>
    <property type="evidence" value="ECO:0007669"/>
    <property type="project" value="UniProtKB-KW"/>
</dbReference>
<accession>A0A858R7S2</accession>